<accession>A0A6A4VK23</accession>
<gene>
    <name evidence="1" type="ORF">FJT64_010953</name>
</gene>
<reference evidence="1 2" key="1">
    <citation type="submission" date="2019-07" db="EMBL/GenBank/DDBJ databases">
        <title>Draft genome assembly of a fouling barnacle, Amphibalanus amphitrite (Darwin, 1854): The first reference genome for Thecostraca.</title>
        <authorList>
            <person name="Kim W."/>
        </authorList>
    </citation>
    <scope>NUCLEOTIDE SEQUENCE [LARGE SCALE GENOMIC DNA]</scope>
    <source>
        <strain evidence="1">SNU_AA5</strain>
        <tissue evidence="1">Soma without cirri and trophi</tissue>
    </source>
</reference>
<protein>
    <submittedName>
        <fullName evidence="1">Uncharacterized protein</fullName>
    </submittedName>
</protein>
<dbReference type="AlphaFoldDB" id="A0A6A4VK23"/>
<evidence type="ECO:0000313" key="1">
    <source>
        <dbReference type="EMBL" id="KAF0290852.1"/>
    </source>
</evidence>
<organism evidence="1 2">
    <name type="scientific">Amphibalanus amphitrite</name>
    <name type="common">Striped barnacle</name>
    <name type="synonym">Balanus amphitrite</name>
    <dbReference type="NCBI Taxonomy" id="1232801"/>
    <lineage>
        <taxon>Eukaryota</taxon>
        <taxon>Metazoa</taxon>
        <taxon>Ecdysozoa</taxon>
        <taxon>Arthropoda</taxon>
        <taxon>Crustacea</taxon>
        <taxon>Multicrustacea</taxon>
        <taxon>Cirripedia</taxon>
        <taxon>Thoracica</taxon>
        <taxon>Thoracicalcarea</taxon>
        <taxon>Balanomorpha</taxon>
        <taxon>Balanoidea</taxon>
        <taxon>Balanidae</taxon>
        <taxon>Amphibalaninae</taxon>
        <taxon>Amphibalanus</taxon>
    </lineage>
</organism>
<dbReference type="Proteomes" id="UP000440578">
    <property type="component" value="Unassembled WGS sequence"/>
</dbReference>
<comment type="caution">
    <text evidence="1">The sequence shown here is derived from an EMBL/GenBank/DDBJ whole genome shotgun (WGS) entry which is preliminary data.</text>
</comment>
<sequence>MNDSGNAVFSTGHVVDIAYLLSRNCAADTVDLTEAEHQALQAARTECEVRAAAGSHGDACDGVPYAGRYYICMANRLQQLDAAGTQFDLSAFRRTALGDEDGPNWSGTRAELFSMCIGDADIDLLPRQQAVYVHACLRWSLSAACDVQQAHEMRLDDKGRERLSRFLTGQCPMSPSQLLDAYGLITSRTWPECSRSLAGAAAGDGFSSAVSQVTCLLQDFQTEDGALDATHLKSAVSSAPGAGRSSSTGVLKRTVNACGETQSLGEFVMCWAARGILTCVFGEANQLARQFPPACTV</sequence>
<name>A0A6A4VK23_AMPAM</name>
<proteinExistence type="predicted"/>
<dbReference type="EMBL" id="VIIS01001926">
    <property type="protein sequence ID" value="KAF0290852.1"/>
    <property type="molecule type" value="Genomic_DNA"/>
</dbReference>
<keyword evidence="2" id="KW-1185">Reference proteome</keyword>
<evidence type="ECO:0000313" key="2">
    <source>
        <dbReference type="Proteomes" id="UP000440578"/>
    </source>
</evidence>